<organism evidence="1 2">
    <name type="scientific">Panagrolaimus sp. JU765</name>
    <dbReference type="NCBI Taxonomy" id="591449"/>
    <lineage>
        <taxon>Eukaryota</taxon>
        <taxon>Metazoa</taxon>
        <taxon>Ecdysozoa</taxon>
        <taxon>Nematoda</taxon>
        <taxon>Chromadorea</taxon>
        <taxon>Rhabditida</taxon>
        <taxon>Tylenchina</taxon>
        <taxon>Panagrolaimomorpha</taxon>
        <taxon>Panagrolaimoidea</taxon>
        <taxon>Panagrolaimidae</taxon>
        <taxon>Panagrolaimus</taxon>
    </lineage>
</organism>
<evidence type="ECO:0000313" key="2">
    <source>
        <dbReference type="WBParaSite" id="JU765_v2.g12267.t1"/>
    </source>
</evidence>
<protein>
    <submittedName>
        <fullName evidence="2">Palmitoyltransferase</fullName>
    </submittedName>
</protein>
<dbReference type="WBParaSite" id="JU765_v2.g12267.t1">
    <property type="protein sequence ID" value="JU765_v2.g12267.t1"/>
    <property type="gene ID" value="JU765_v2.g12267"/>
</dbReference>
<accession>A0AC34Q2N2</accession>
<name>A0AC34Q2N2_9BILA</name>
<sequence length="568" mass="64714">MANVDEYDEACSSVSEYDDLDIKQAVQFGDLSKVKHLIESGLVTASETDADDCSLLHWAAINNRLQVAQYLIDKKCNINHIGGVLACTPLHWATRQGHTRMVALLIKNGADYTIRDGEGFTVLHTACQYSRTPIACYLIAKGMSPDTQDGFQMTPLMYAAARSVARDPINMLVTMGANLNATDGLFGHSSLHFAVIHGNHVGINTLLKLKVDLSIVNKENETALDIAHRKNDYLSIRLLEMAERQAGLRRYTWKQKFNEDPAVKAKVAHILPFIFYFLPGFLLASHLDIILKLLTVTAVYSSCLVLLRNYIGNHIQTTATFTCSFVIASKLFYFVIWLVHLHQTAGWYLQIFFFTILIVLPYMYFILYNRDPGTINFSHNEKCKQIIAMTEGEDFDGTFCSTCLIIRPMRSKHCRHCDKCIKRFDHHCLWIGQCVGQNNHRLFLGYLFSLHISAFVVILGCLSYYSNVCGDISWHSIMYCQPWVTYTGIMAVILLTWLSCLLVMQFYGISQAMTVNEQINVHRYKHFQSEDSKTFHNPFSRGGCFWNTYNFLFEEDVSETKTKKSFVV</sequence>
<evidence type="ECO:0000313" key="1">
    <source>
        <dbReference type="Proteomes" id="UP000887576"/>
    </source>
</evidence>
<proteinExistence type="predicted"/>
<reference evidence="2" key="1">
    <citation type="submission" date="2022-11" db="UniProtKB">
        <authorList>
            <consortium name="WormBaseParasite"/>
        </authorList>
    </citation>
    <scope>IDENTIFICATION</scope>
</reference>
<dbReference type="Proteomes" id="UP000887576">
    <property type="component" value="Unplaced"/>
</dbReference>